<dbReference type="InterPro" id="IPR051961">
    <property type="entry name" value="Fungal_Metabolite_Diox"/>
</dbReference>
<dbReference type="KEGG" id="mis:MICPUN_56598"/>
<gene>
    <name evidence="2" type="ORF">MICPUN_56598</name>
</gene>
<protein>
    <submittedName>
        <fullName evidence="2">Fused protein</fullName>
    </submittedName>
</protein>
<evidence type="ECO:0000313" key="2">
    <source>
        <dbReference type="EMBL" id="ACO61597.1"/>
    </source>
</evidence>
<dbReference type="InParanoid" id="C1E0Q3"/>
<feature type="compositionally biased region" description="Basic and acidic residues" evidence="1">
    <location>
        <begin position="260"/>
        <end position="271"/>
    </location>
</feature>
<reference evidence="2 3" key="1">
    <citation type="journal article" date="2009" name="Science">
        <title>Green evolution and dynamic adaptations revealed by genomes of the marine picoeukaryotes Micromonas.</title>
        <authorList>
            <person name="Worden A.Z."/>
            <person name="Lee J.H."/>
            <person name="Mock T."/>
            <person name="Rouze P."/>
            <person name="Simmons M.P."/>
            <person name="Aerts A.L."/>
            <person name="Allen A.E."/>
            <person name="Cuvelier M.L."/>
            <person name="Derelle E."/>
            <person name="Everett M.V."/>
            <person name="Foulon E."/>
            <person name="Grimwood J."/>
            <person name="Gundlach H."/>
            <person name="Henrissat B."/>
            <person name="Napoli C."/>
            <person name="McDonald S.M."/>
            <person name="Parker M.S."/>
            <person name="Rombauts S."/>
            <person name="Salamov A."/>
            <person name="Von Dassow P."/>
            <person name="Badger J.H."/>
            <person name="Coutinho P.M."/>
            <person name="Demir E."/>
            <person name="Dubchak I."/>
            <person name="Gentemann C."/>
            <person name="Eikrem W."/>
            <person name="Gready J.E."/>
            <person name="John U."/>
            <person name="Lanier W."/>
            <person name="Lindquist E.A."/>
            <person name="Lucas S."/>
            <person name="Mayer K.F."/>
            <person name="Moreau H."/>
            <person name="Not F."/>
            <person name="Otillar R."/>
            <person name="Panaud O."/>
            <person name="Pangilinan J."/>
            <person name="Paulsen I."/>
            <person name="Piegu B."/>
            <person name="Poliakov A."/>
            <person name="Robbens S."/>
            <person name="Schmutz J."/>
            <person name="Toulza E."/>
            <person name="Wyss T."/>
            <person name="Zelensky A."/>
            <person name="Zhou K."/>
            <person name="Armbrust E.V."/>
            <person name="Bhattacharya D."/>
            <person name="Goodenough U.W."/>
            <person name="Van de Peer Y."/>
            <person name="Grigoriev I.V."/>
        </authorList>
    </citation>
    <scope>NUCLEOTIDE SEQUENCE [LARGE SCALE GENOMIC DNA]</scope>
    <source>
        <strain evidence="3">RCC299 / NOUM17</strain>
    </source>
</reference>
<name>C1E0Q3_MICCC</name>
<dbReference type="InterPro" id="IPR019410">
    <property type="entry name" value="Methyltransf_16"/>
</dbReference>
<dbReference type="InterPro" id="IPR008775">
    <property type="entry name" value="Phytyl_CoA_dOase-like"/>
</dbReference>
<dbReference type="STRING" id="296587.C1E0Q3"/>
<proteinExistence type="predicted"/>
<dbReference type="Gene3D" id="2.60.120.620">
    <property type="entry name" value="q2cbj1_9rhob like domain"/>
    <property type="match status" value="1"/>
</dbReference>
<feature type="region of interest" description="Disordered" evidence="1">
    <location>
        <begin position="260"/>
        <end position="329"/>
    </location>
</feature>
<dbReference type="PANTHER" id="PTHR37563:SF2">
    <property type="entry name" value="PHYTANOYL-COA DIOXYGENASE FAMILY PROTEIN (AFU_ORTHOLOGUE AFUA_2G03330)"/>
    <property type="match status" value="1"/>
</dbReference>
<dbReference type="SUPFAM" id="SSF53335">
    <property type="entry name" value="S-adenosyl-L-methionine-dependent methyltransferases"/>
    <property type="match status" value="1"/>
</dbReference>
<dbReference type="Pfam" id="PF05721">
    <property type="entry name" value="PhyH"/>
    <property type="match status" value="1"/>
</dbReference>
<organism evidence="2 3">
    <name type="scientific">Micromonas commoda (strain RCC299 / NOUM17 / CCMP2709)</name>
    <name type="common">Picoplanktonic green alga</name>
    <dbReference type="NCBI Taxonomy" id="296587"/>
    <lineage>
        <taxon>Eukaryota</taxon>
        <taxon>Viridiplantae</taxon>
        <taxon>Chlorophyta</taxon>
        <taxon>Mamiellophyceae</taxon>
        <taxon>Mamiellales</taxon>
        <taxon>Mamiellaceae</taxon>
        <taxon>Micromonas</taxon>
    </lineage>
</organism>
<dbReference type="SUPFAM" id="SSF51197">
    <property type="entry name" value="Clavaminate synthase-like"/>
    <property type="match status" value="1"/>
</dbReference>
<dbReference type="CDD" id="cd02440">
    <property type="entry name" value="AdoMet_MTases"/>
    <property type="match status" value="1"/>
</dbReference>
<keyword evidence="3" id="KW-1185">Reference proteome</keyword>
<evidence type="ECO:0000256" key="1">
    <source>
        <dbReference type="SAM" id="MobiDB-lite"/>
    </source>
</evidence>
<dbReference type="InterPro" id="IPR029063">
    <property type="entry name" value="SAM-dependent_MTases_sf"/>
</dbReference>
<dbReference type="RefSeq" id="XP_002500339.1">
    <property type="nucleotide sequence ID" value="XM_002500293.1"/>
</dbReference>
<dbReference type="EMBL" id="CP001324">
    <property type="protein sequence ID" value="ACO61597.1"/>
    <property type="molecule type" value="Genomic_DNA"/>
</dbReference>
<dbReference type="Proteomes" id="UP000002009">
    <property type="component" value="Chromosome 3"/>
</dbReference>
<dbReference type="OMA" id="PEQHFHA"/>
<sequence>MVLTVTSLLEVDGCPPIKLREERDNEDVPLRTGCRVWSCARLLAEWLANRSGGGEDDGAGPIVVGRDVLELGAGTGAVGLTCAALGASSVTMTDRDEAALALMHTNARINGHYDASSTCEVCVQGLDWGDPATYIQGASYDLVVAADVLYLPEHCAALPDAVAAHLAPGGEVVVACGLRRAGLLEALVDSLRSVGLDDVCVDLGTLGLDPVDGADARNRAAAAVTASEHAHDGAQISAAGGYALVTASVKADWKPPERLSARAVADAKREREEEERNEEERNEAERNEADRPRIRGEGNRTPGAVASETAATREEDQLGGEPSEIDSDANSAMGDFLDDFEDLGVDAGAPVTRAVPASDDDDEDEVDTLPPYRVHPSPAEVASGAPSASTIAAAADSLARNGFVVLEAEDGAGLVASDVLDSALAASDGYLDRLLAAAKAKGLRVDSDIFRFAELCSRAQGGRRFDVTAERRRCGNGGSITLPPRPYPTSDDESAAAAATDAWDGLRRAVDPWVSSALLRSGLMVENDGKGATFGVTAVGCVTSLPSAPEQHFHADGRERGIVNVFVPLVDVPASMGPTHFRRGSHAWDHDSPYLTREQRRAQEGAEDVVPELRRGSVLMYDYRVFHRGGANLTGKRRPVAYVMYARDGTEDTWNFPDESVWDPDSTGAG</sequence>
<dbReference type="Gene3D" id="3.40.50.150">
    <property type="entry name" value="Vaccinia Virus protein VP39"/>
    <property type="match status" value="1"/>
</dbReference>
<feature type="compositionally biased region" description="Basic and acidic residues" evidence="1">
    <location>
        <begin position="283"/>
        <end position="298"/>
    </location>
</feature>
<accession>C1E0Q3</accession>
<dbReference type="Pfam" id="PF10294">
    <property type="entry name" value="Methyltransf_16"/>
    <property type="match status" value="1"/>
</dbReference>
<dbReference type="OrthoDB" id="413520at2759"/>
<feature type="compositionally biased region" description="Acidic residues" evidence="1">
    <location>
        <begin position="272"/>
        <end position="282"/>
    </location>
</feature>
<dbReference type="AlphaFoldDB" id="C1E0Q3"/>
<dbReference type="eggNOG" id="KOG2793">
    <property type="taxonomic scope" value="Eukaryota"/>
</dbReference>
<dbReference type="GeneID" id="8241973"/>
<dbReference type="PANTHER" id="PTHR37563">
    <property type="entry name" value="PHYTANOYL-COA DIOXYGENASE FAMILY PROTEIN (AFU_ORTHOLOGUE AFUA_2G03330)"/>
    <property type="match status" value="1"/>
</dbReference>
<evidence type="ECO:0000313" key="3">
    <source>
        <dbReference type="Proteomes" id="UP000002009"/>
    </source>
</evidence>